<feature type="transmembrane region" description="Helical" evidence="8">
    <location>
        <begin position="309"/>
        <end position="332"/>
    </location>
</feature>
<accession>A0ABW5UV70</accession>
<evidence type="ECO:0000313" key="9">
    <source>
        <dbReference type="EMBL" id="MFD2756774.1"/>
    </source>
</evidence>
<feature type="transmembrane region" description="Helical" evidence="8">
    <location>
        <begin position="139"/>
        <end position="158"/>
    </location>
</feature>
<comment type="caution">
    <text evidence="9">The sequence shown here is derived from an EMBL/GenBank/DDBJ whole genome shotgun (WGS) entry which is preliminary data.</text>
</comment>
<dbReference type="PANTHER" id="PTHR33908:SF11">
    <property type="entry name" value="MEMBRANE PROTEIN"/>
    <property type="match status" value="1"/>
</dbReference>
<keyword evidence="10" id="KW-1185">Reference proteome</keyword>
<keyword evidence="4" id="KW-0808">Transferase</keyword>
<keyword evidence="6 8" id="KW-1133">Transmembrane helix</keyword>
<evidence type="ECO:0000313" key="10">
    <source>
        <dbReference type="Proteomes" id="UP001597492"/>
    </source>
</evidence>
<evidence type="ECO:0000256" key="3">
    <source>
        <dbReference type="ARBA" id="ARBA00022676"/>
    </source>
</evidence>
<dbReference type="Proteomes" id="UP001597492">
    <property type="component" value="Unassembled WGS sequence"/>
</dbReference>
<evidence type="ECO:0000256" key="2">
    <source>
        <dbReference type="ARBA" id="ARBA00022475"/>
    </source>
</evidence>
<evidence type="ECO:0000256" key="8">
    <source>
        <dbReference type="SAM" id="Phobius"/>
    </source>
</evidence>
<evidence type="ECO:0008006" key="11">
    <source>
        <dbReference type="Google" id="ProtNLM"/>
    </source>
</evidence>
<evidence type="ECO:0000256" key="1">
    <source>
        <dbReference type="ARBA" id="ARBA00004651"/>
    </source>
</evidence>
<dbReference type="PANTHER" id="PTHR33908">
    <property type="entry name" value="MANNOSYLTRANSFERASE YKCB-RELATED"/>
    <property type="match status" value="1"/>
</dbReference>
<feature type="transmembrane region" description="Helical" evidence="8">
    <location>
        <begin position="401"/>
        <end position="422"/>
    </location>
</feature>
<feature type="transmembrane region" description="Helical" evidence="8">
    <location>
        <begin position="235"/>
        <end position="257"/>
    </location>
</feature>
<proteinExistence type="predicted"/>
<gene>
    <name evidence="9" type="ORF">ACFSW7_00080</name>
</gene>
<sequence length="486" mass="51547">MKSGGVVGRLGAPRVAGVGAALVVLVYLAVATYAALTLPFEGTADAKDHLDYVYQVSIGQLPAPEGHPLFPDVSGRQFASAHPPLYYALMALLVGGMLPEHVAEATAVVRLVNIVLGAATIVVVAWFGHLLGGRYRGPLAVGMAAIAASSFTMIRFGAEVYNDMLLALLSSLALALTAHLILRRPSWWAGVAIVVVAALGLGTKSSFIVPLAVCVAALGITGLRYIRTRAWRTMWAYGAIAVLMLVGAIVVNAWFYAFNYERSGDWYRSSPKAPLLGRRHRSTVEVLLDPEFWLLIARGYVGRGLPERFSHIGTIIVVALAAVTVAVVVVLLLRRYLRLDANHVTLVAMLALQLAGTYATQLSHASGYGALNFRYFMPAVIAVSLLLAFGCVALGRWGVAALVAASLMLGALNALTCTYYAMHMLDIPKFSPGIPLLIAMRNGLGQEPVVAAVAVAAIAGIALLALTPWLKSAPRVPAHVPTTNQE</sequence>
<keyword evidence="7 8" id="KW-0472">Membrane</keyword>
<reference evidence="10" key="1">
    <citation type="journal article" date="2019" name="Int. J. Syst. Evol. Microbiol.">
        <title>The Global Catalogue of Microorganisms (GCM) 10K type strain sequencing project: providing services to taxonomists for standard genome sequencing and annotation.</title>
        <authorList>
            <consortium name="The Broad Institute Genomics Platform"/>
            <consortium name="The Broad Institute Genome Sequencing Center for Infectious Disease"/>
            <person name="Wu L."/>
            <person name="Ma J."/>
        </authorList>
    </citation>
    <scope>NUCLEOTIDE SEQUENCE [LARGE SCALE GENOMIC DNA]</scope>
    <source>
        <strain evidence="10">TISTR 1514</strain>
    </source>
</reference>
<protein>
    <recommendedName>
        <fullName evidence="11">Glycosyltransferase RgtA/B/C/D-like domain-containing protein</fullName>
    </recommendedName>
</protein>
<feature type="transmembrane region" description="Helical" evidence="8">
    <location>
        <begin position="344"/>
        <end position="363"/>
    </location>
</feature>
<dbReference type="EMBL" id="JBHUNE010000001">
    <property type="protein sequence ID" value="MFD2756774.1"/>
    <property type="molecule type" value="Genomic_DNA"/>
</dbReference>
<dbReference type="InterPro" id="IPR050297">
    <property type="entry name" value="LipidA_mod_glycosyltrf_83"/>
</dbReference>
<feature type="transmembrane region" description="Helical" evidence="8">
    <location>
        <begin position="375"/>
        <end position="394"/>
    </location>
</feature>
<comment type="subcellular location">
    <subcellularLocation>
        <location evidence="1">Cell membrane</location>
        <topology evidence="1">Multi-pass membrane protein</topology>
    </subcellularLocation>
</comment>
<evidence type="ECO:0000256" key="7">
    <source>
        <dbReference type="ARBA" id="ARBA00023136"/>
    </source>
</evidence>
<keyword evidence="5 8" id="KW-0812">Transmembrane</keyword>
<feature type="transmembrane region" description="Helical" evidence="8">
    <location>
        <begin position="164"/>
        <end position="182"/>
    </location>
</feature>
<dbReference type="RefSeq" id="WP_154651575.1">
    <property type="nucleotide sequence ID" value="NZ_JBHUNE010000001.1"/>
</dbReference>
<evidence type="ECO:0000256" key="6">
    <source>
        <dbReference type="ARBA" id="ARBA00022989"/>
    </source>
</evidence>
<organism evidence="9 10">
    <name type="scientific">Gulosibacter faecalis</name>
    <dbReference type="NCBI Taxonomy" id="272240"/>
    <lineage>
        <taxon>Bacteria</taxon>
        <taxon>Bacillati</taxon>
        <taxon>Actinomycetota</taxon>
        <taxon>Actinomycetes</taxon>
        <taxon>Micrococcales</taxon>
        <taxon>Microbacteriaceae</taxon>
        <taxon>Gulosibacter</taxon>
    </lineage>
</organism>
<keyword evidence="2" id="KW-1003">Cell membrane</keyword>
<evidence type="ECO:0000256" key="4">
    <source>
        <dbReference type="ARBA" id="ARBA00022679"/>
    </source>
</evidence>
<feature type="transmembrane region" description="Helical" evidence="8">
    <location>
        <begin position="449"/>
        <end position="470"/>
    </location>
</feature>
<feature type="transmembrane region" description="Helical" evidence="8">
    <location>
        <begin position="15"/>
        <end position="36"/>
    </location>
</feature>
<keyword evidence="3" id="KW-0328">Glycosyltransferase</keyword>
<feature type="transmembrane region" description="Helical" evidence="8">
    <location>
        <begin position="108"/>
        <end position="127"/>
    </location>
</feature>
<name>A0ABW5UV70_9MICO</name>
<evidence type="ECO:0000256" key="5">
    <source>
        <dbReference type="ARBA" id="ARBA00022692"/>
    </source>
</evidence>